<dbReference type="AlphaFoldDB" id="M5RL12"/>
<name>M5RL12_9BACT</name>
<proteinExistence type="predicted"/>
<accession>M5RL12</accession>
<protein>
    <submittedName>
        <fullName evidence="1">Uncharacterized protein</fullName>
    </submittedName>
</protein>
<gene>
    <name evidence="1" type="ORF">RMSM_03208</name>
</gene>
<evidence type="ECO:0000313" key="1">
    <source>
        <dbReference type="EMBL" id="EMI19866.1"/>
    </source>
</evidence>
<reference evidence="1 2" key="1">
    <citation type="journal article" date="2013" name="Mar. Genomics">
        <title>Expression of sulfatases in Rhodopirellula baltica and the diversity of sulfatases in the genus Rhodopirellula.</title>
        <authorList>
            <person name="Wegner C.E."/>
            <person name="Richter-Heitmann T."/>
            <person name="Klindworth A."/>
            <person name="Klockow C."/>
            <person name="Richter M."/>
            <person name="Achstetter T."/>
            <person name="Glockner F.O."/>
            <person name="Harder J."/>
        </authorList>
    </citation>
    <scope>NUCLEOTIDE SEQUENCE [LARGE SCALE GENOMIC DNA]</scope>
    <source>
        <strain evidence="1 2">SM1</strain>
    </source>
</reference>
<keyword evidence="2" id="KW-1185">Reference proteome</keyword>
<organism evidence="1 2">
    <name type="scientific">Rhodopirellula maiorica SM1</name>
    <dbReference type="NCBI Taxonomy" id="1265738"/>
    <lineage>
        <taxon>Bacteria</taxon>
        <taxon>Pseudomonadati</taxon>
        <taxon>Planctomycetota</taxon>
        <taxon>Planctomycetia</taxon>
        <taxon>Pirellulales</taxon>
        <taxon>Pirellulaceae</taxon>
        <taxon>Novipirellula</taxon>
    </lineage>
</organism>
<dbReference type="EMBL" id="ANOG01000467">
    <property type="protein sequence ID" value="EMI19866.1"/>
    <property type="molecule type" value="Genomic_DNA"/>
</dbReference>
<comment type="caution">
    <text evidence="1">The sequence shown here is derived from an EMBL/GenBank/DDBJ whole genome shotgun (WGS) entry which is preliminary data.</text>
</comment>
<evidence type="ECO:0000313" key="2">
    <source>
        <dbReference type="Proteomes" id="UP000011991"/>
    </source>
</evidence>
<dbReference type="PATRIC" id="fig|1265738.3.peg.3199"/>
<dbReference type="Proteomes" id="UP000011991">
    <property type="component" value="Unassembled WGS sequence"/>
</dbReference>
<sequence length="63" mass="6615">MGGERSADFVTSFASTSDELGAAEVGSSVLSHHDIVHRFSSSLSCHRVGGEFGSGADILRFSR</sequence>